<evidence type="ECO:0000256" key="7">
    <source>
        <dbReference type="ARBA" id="ARBA00023136"/>
    </source>
</evidence>
<dbReference type="InterPro" id="IPR003593">
    <property type="entry name" value="AAA+_ATPase"/>
</dbReference>
<evidence type="ECO:0000259" key="8">
    <source>
        <dbReference type="PROSITE" id="PS50893"/>
    </source>
</evidence>
<dbReference type="Pfam" id="PF08352">
    <property type="entry name" value="oligo_HPY"/>
    <property type="match status" value="1"/>
</dbReference>
<evidence type="ECO:0000256" key="5">
    <source>
        <dbReference type="ARBA" id="ARBA00022741"/>
    </source>
</evidence>
<gene>
    <name evidence="9" type="ORF">SAMN05660284_00875</name>
</gene>
<keyword evidence="5" id="KW-0547">Nucleotide-binding</keyword>
<evidence type="ECO:0000256" key="1">
    <source>
        <dbReference type="ARBA" id="ARBA00004417"/>
    </source>
</evidence>
<dbReference type="InterPro" id="IPR027417">
    <property type="entry name" value="P-loop_NTPase"/>
</dbReference>
<evidence type="ECO:0000313" key="10">
    <source>
        <dbReference type="Proteomes" id="UP000242869"/>
    </source>
</evidence>
<evidence type="ECO:0000313" key="9">
    <source>
        <dbReference type="EMBL" id="SFN21730.1"/>
    </source>
</evidence>
<dbReference type="GO" id="GO:0005886">
    <property type="term" value="C:plasma membrane"/>
    <property type="evidence" value="ECO:0007669"/>
    <property type="project" value="UniProtKB-SubCell"/>
</dbReference>
<dbReference type="Proteomes" id="UP000242869">
    <property type="component" value="Unassembled WGS sequence"/>
</dbReference>
<sequence>MNGISFAIKAGERLALVGESGSGKSVTARAVLRLDPGARLEGEIRYREENLLALPESRLRALRGNRIAMIFQEPMTALNPLYSIGDQIGEVLQLHRGLTRLQARGQAISLLERVGISDAEKRLQSFPHQLSGGQRQRAMIAMALAGDPELLIADEPTTALDVTLQAQILDLLSGLQRERNMAVLLITHDLNLVRRFADRVAVMQYGRIIETATTSELFAAPREAYTRTLLESRPDRQASPLPDSGIILKARGLAQTWRKRRFLRDEYFTALEPLDLELSRAETLAIVGESGSGKTSLATALLRLAQGSQGEIECAGERFDLLKGASLRKARRHMQIVFQDPFGALSPRQTVGEIVTEGLLVHEATLSNSELRLRAERVMEQVGLPVEVLERYPHEFSGGQRQRIAIARALMLRPDILVLDEPTSALDATVQKQVLVLLADLQKQYGISYLLITHDLALVRAMAHRVMVLKNGRVVESGDVRDVLVSPQSAYTQALLAASGLNSPDIM</sequence>
<protein>
    <submittedName>
        <fullName evidence="9">Microcin C transport system ATP-binding protein</fullName>
    </submittedName>
</protein>
<dbReference type="GO" id="GO:0015833">
    <property type="term" value="P:peptide transport"/>
    <property type="evidence" value="ECO:0007669"/>
    <property type="project" value="InterPro"/>
</dbReference>
<evidence type="ECO:0000256" key="2">
    <source>
        <dbReference type="ARBA" id="ARBA00005417"/>
    </source>
</evidence>
<feature type="domain" description="ABC transporter" evidence="8">
    <location>
        <begin position="248"/>
        <end position="496"/>
    </location>
</feature>
<comment type="similarity">
    <text evidence="2">Belongs to the ABC transporter superfamily.</text>
</comment>
<dbReference type="CDD" id="cd03257">
    <property type="entry name" value="ABC_NikE_OppD_transporters"/>
    <property type="match status" value="2"/>
</dbReference>
<keyword evidence="6 9" id="KW-0067">ATP-binding</keyword>
<evidence type="ECO:0000256" key="6">
    <source>
        <dbReference type="ARBA" id="ARBA00022840"/>
    </source>
</evidence>
<dbReference type="InterPro" id="IPR017871">
    <property type="entry name" value="ABC_transporter-like_CS"/>
</dbReference>
<dbReference type="GO" id="GO:0016887">
    <property type="term" value="F:ATP hydrolysis activity"/>
    <property type="evidence" value="ECO:0007669"/>
    <property type="project" value="InterPro"/>
</dbReference>
<dbReference type="PANTHER" id="PTHR43297:SF2">
    <property type="entry name" value="DIPEPTIDE TRANSPORT ATP-BINDING PROTEIN DPPD"/>
    <property type="match status" value="1"/>
</dbReference>
<dbReference type="AlphaFoldDB" id="A0A1I4X8M6"/>
<dbReference type="PROSITE" id="PS00211">
    <property type="entry name" value="ABC_TRANSPORTER_1"/>
    <property type="match status" value="2"/>
</dbReference>
<dbReference type="EMBL" id="FOVE01000005">
    <property type="protein sequence ID" value="SFN21730.1"/>
    <property type="molecule type" value="Genomic_DNA"/>
</dbReference>
<dbReference type="Gene3D" id="3.40.50.300">
    <property type="entry name" value="P-loop containing nucleotide triphosphate hydrolases"/>
    <property type="match status" value="2"/>
</dbReference>
<keyword evidence="4" id="KW-1003">Cell membrane</keyword>
<proteinExistence type="inferred from homology"/>
<evidence type="ECO:0000256" key="4">
    <source>
        <dbReference type="ARBA" id="ARBA00022475"/>
    </source>
</evidence>
<dbReference type="InterPro" id="IPR050388">
    <property type="entry name" value="ABC_Ni/Peptide_Import"/>
</dbReference>
<reference evidence="10" key="1">
    <citation type="submission" date="2016-10" db="EMBL/GenBank/DDBJ databases">
        <authorList>
            <person name="Varghese N."/>
            <person name="Submissions S."/>
        </authorList>
    </citation>
    <scope>NUCLEOTIDE SEQUENCE [LARGE SCALE GENOMIC DNA]</scope>
    <source>
        <strain evidence="10">DSM 6150</strain>
    </source>
</reference>
<dbReference type="InterPro" id="IPR003439">
    <property type="entry name" value="ABC_transporter-like_ATP-bd"/>
</dbReference>
<keyword evidence="7" id="KW-0472">Membrane</keyword>
<dbReference type="NCBIfam" id="NF007739">
    <property type="entry name" value="PRK10419.1"/>
    <property type="match status" value="2"/>
</dbReference>
<dbReference type="GO" id="GO:0055085">
    <property type="term" value="P:transmembrane transport"/>
    <property type="evidence" value="ECO:0007669"/>
    <property type="project" value="UniProtKB-ARBA"/>
</dbReference>
<evidence type="ECO:0000256" key="3">
    <source>
        <dbReference type="ARBA" id="ARBA00022448"/>
    </source>
</evidence>
<name>A0A1I4X8M6_9NEIS</name>
<accession>A0A1I4X8M6</accession>
<dbReference type="PANTHER" id="PTHR43297">
    <property type="entry name" value="OLIGOPEPTIDE TRANSPORT ATP-BINDING PROTEIN APPD"/>
    <property type="match status" value="1"/>
</dbReference>
<dbReference type="FunFam" id="3.40.50.300:FF:000016">
    <property type="entry name" value="Oligopeptide ABC transporter ATP-binding component"/>
    <property type="match status" value="1"/>
</dbReference>
<feature type="domain" description="ABC transporter" evidence="8">
    <location>
        <begin position="1"/>
        <end position="230"/>
    </location>
</feature>
<dbReference type="SMART" id="SM00382">
    <property type="entry name" value="AAA"/>
    <property type="match status" value="2"/>
</dbReference>
<dbReference type="PROSITE" id="PS50893">
    <property type="entry name" value="ABC_TRANSPORTER_2"/>
    <property type="match status" value="2"/>
</dbReference>
<dbReference type="SUPFAM" id="SSF52540">
    <property type="entry name" value="P-loop containing nucleoside triphosphate hydrolases"/>
    <property type="match status" value="2"/>
</dbReference>
<dbReference type="GO" id="GO:0005524">
    <property type="term" value="F:ATP binding"/>
    <property type="evidence" value="ECO:0007669"/>
    <property type="project" value="UniProtKB-KW"/>
</dbReference>
<keyword evidence="3" id="KW-0813">Transport</keyword>
<dbReference type="NCBIfam" id="NF008453">
    <property type="entry name" value="PRK11308.1"/>
    <property type="match status" value="2"/>
</dbReference>
<keyword evidence="10" id="KW-1185">Reference proteome</keyword>
<dbReference type="Pfam" id="PF00005">
    <property type="entry name" value="ABC_tran"/>
    <property type="match status" value="2"/>
</dbReference>
<comment type="subcellular location">
    <subcellularLocation>
        <location evidence="1">Cell inner membrane</location>
        <topology evidence="1">Peripheral membrane protein</topology>
    </subcellularLocation>
</comment>
<organism evidence="9 10">
    <name type="scientific">Formivibrio citricus</name>
    <dbReference type="NCBI Taxonomy" id="83765"/>
    <lineage>
        <taxon>Bacteria</taxon>
        <taxon>Pseudomonadati</taxon>
        <taxon>Pseudomonadota</taxon>
        <taxon>Betaproteobacteria</taxon>
        <taxon>Neisseriales</taxon>
        <taxon>Chitinibacteraceae</taxon>
        <taxon>Formivibrio</taxon>
    </lineage>
</organism>
<dbReference type="STRING" id="83765.SAMN05660284_00875"/>
<dbReference type="InterPro" id="IPR013563">
    <property type="entry name" value="Oligopep_ABC_C"/>
</dbReference>